<dbReference type="InterPro" id="IPR021218">
    <property type="entry name" value="DUF2784"/>
</dbReference>
<protein>
    <submittedName>
        <fullName evidence="2">DUF2784 domain-containing protein</fullName>
    </submittedName>
</protein>
<organism evidence="2 3">
    <name type="scientific">candidate division TA06 bacterium</name>
    <dbReference type="NCBI Taxonomy" id="2250710"/>
    <lineage>
        <taxon>Bacteria</taxon>
        <taxon>Bacteria division TA06</taxon>
    </lineage>
</organism>
<dbReference type="Pfam" id="PF10861">
    <property type="entry name" value="DUF2784"/>
    <property type="match status" value="1"/>
</dbReference>
<proteinExistence type="predicted"/>
<evidence type="ECO:0000256" key="1">
    <source>
        <dbReference type="SAM" id="Phobius"/>
    </source>
</evidence>
<reference evidence="2" key="1">
    <citation type="submission" date="2020-07" db="EMBL/GenBank/DDBJ databases">
        <title>Huge and variable diversity of episymbiotic CPR bacteria and DPANN archaea in groundwater ecosystems.</title>
        <authorList>
            <person name="He C.Y."/>
            <person name="Keren R."/>
            <person name="Whittaker M."/>
            <person name="Farag I.F."/>
            <person name="Doudna J."/>
            <person name="Cate J.H.D."/>
            <person name="Banfield J.F."/>
        </authorList>
    </citation>
    <scope>NUCLEOTIDE SEQUENCE</scope>
    <source>
        <strain evidence="2">NC_groundwater_1520_Pr4_B-0.1um_53_5</strain>
    </source>
</reference>
<feature type="transmembrane region" description="Helical" evidence="1">
    <location>
        <begin position="99"/>
        <end position="120"/>
    </location>
</feature>
<sequence length="134" mass="15786">MMIADIVMLIHFAFIAFVLGGQGMIMIGYHRKWRWATNRVMMKVHIACVLYVVVQAWAGQWCPLTLLENRYRAAAGQEAYRSSFIRDWVGRLIYYDAPLWVFTIIYTVFGALAIIYWCLVERRCARPENKPLRY</sequence>
<keyword evidence="1" id="KW-0472">Membrane</keyword>
<dbReference type="Proteomes" id="UP000736328">
    <property type="component" value="Unassembled WGS sequence"/>
</dbReference>
<name>A0A933I969_UNCT6</name>
<evidence type="ECO:0000313" key="3">
    <source>
        <dbReference type="Proteomes" id="UP000736328"/>
    </source>
</evidence>
<keyword evidence="1" id="KW-0812">Transmembrane</keyword>
<gene>
    <name evidence="2" type="ORF">HY768_04770</name>
</gene>
<keyword evidence="1" id="KW-1133">Transmembrane helix</keyword>
<evidence type="ECO:0000313" key="2">
    <source>
        <dbReference type="EMBL" id="MBI4726526.1"/>
    </source>
</evidence>
<feature type="transmembrane region" description="Helical" evidence="1">
    <location>
        <begin position="6"/>
        <end position="28"/>
    </location>
</feature>
<dbReference type="EMBL" id="JACQXR010000057">
    <property type="protein sequence ID" value="MBI4726526.1"/>
    <property type="molecule type" value="Genomic_DNA"/>
</dbReference>
<dbReference type="AlphaFoldDB" id="A0A933I969"/>
<accession>A0A933I969</accession>
<comment type="caution">
    <text evidence="2">The sequence shown here is derived from an EMBL/GenBank/DDBJ whole genome shotgun (WGS) entry which is preliminary data.</text>
</comment>